<keyword evidence="4" id="KW-1185">Reference proteome</keyword>
<evidence type="ECO:0000313" key="3">
    <source>
        <dbReference type="EMBL" id="KLO07910.1"/>
    </source>
</evidence>
<feature type="compositionally biased region" description="Basic residues" evidence="2">
    <location>
        <begin position="285"/>
        <end position="294"/>
    </location>
</feature>
<evidence type="ECO:0000256" key="2">
    <source>
        <dbReference type="SAM" id="MobiDB-lite"/>
    </source>
</evidence>
<dbReference type="Proteomes" id="UP000053477">
    <property type="component" value="Unassembled WGS sequence"/>
</dbReference>
<dbReference type="InterPro" id="IPR010516">
    <property type="entry name" value="SAP18"/>
</dbReference>
<dbReference type="EMBL" id="KQ086114">
    <property type="protein sequence ID" value="KLO07910.1"/>
    <property type="molecule type" value="Genomic_DNA"/>
</dbReference>
<name>A0A0H2R7Y2_9AGAM</name>
<gene>
    <name evidence="3" type="ORF">SCHPADRAFT_1001305</name>
</gene>
<sequence length="294" mass="31882">MDVEAPARTVDREKTAPFLIRTFVHVGSFHPLALFDAAKLPLADEHPIYTWKDATLKEILTTLRISAPRVAELRHPQGRYAFQAVFFQAEKRGQYNKKDLGMVYSRDIIGEPGTLEQPSSRLLEDEEAKKDVGGEAEKTLEDLFFMPGDYLCVSVILPKNAKVEVGIKGAAAAAAAAASAANGTRDLAGGFSAGALRGGMGLGRGGNGGGGHWRGASDGRRPGRGGRGDPPRRGIDRDDDRRSPPPPRRYGGRDSPPPRRTTPPRRGGGGYGRDRRSRSPSGSRSPRRRNSRYD</sequence>
<dbReference type="STRING" id="27342.A0A0H2R7Y2"/>
<feature type="compositionally biased region" description="Gly residues" evidence="2">
    <location>
        <begin position="203"/>
        <end position="213"/>
    </location>
</feature>
<dbReference type="GO" id="GO:0005634">
    <property type="term" value="C:nucleus"/>
    <property type="evidence" value="ECO:0007669"/>
    <property type="project" value="TreeGrafter"/>
</dbReference>
<dbReference type="PANTHER" id="PTHR13082:SF0">
    <property type="entry name" value="HISTONE DEACETYLASE COMPLEX SUBUNIT SAP18"/>
    <property type="match status" value="1"/>
</dbReference>
<reference evidence="3 4" key="1">
    <citation type="submission" date="2015-04" db="EMBL/GenBank/DDBJ databases">
        <title>Complete genome sequence of Schizopora paradoxa KUC8140, a cosmopolitan wood degrader in East Asia.</title>
        <authorList>
            <consortium name="DOE Joint Genome Institute"/>
            <person name="Min B."/>
            <person name="Park H."/>
            <person name="Jang Y."/>
            <person name="Kim J.-J."/>
            <person name="Kim K.H."/>
            <person name="Pangilinan J."/>
            <person name="Lipzen A."/>
            <person name="Riley R."/>
            <person name="Grigoriev I.V."/>
            <person name="Spatafora J.W."/>
            <person name="Choi I.-G."/>
        </authorList>
    </citation>
    <scope>NUCLEOTIDE SEQUENCE [LARGE SCALE GENOMIC DNA]</scope>
    <source>
        <strain evidence="3 4">KUC8140</strain>
    </source>
</reference>
<dbReference type="OrthoDB" id="440566at2759"/>
<organism evidence="3 4">
    <name type="scientific">Schizopora paradoxa</name>
    <dbReference type="NCBI Taxonomy" id="27342"/>
    <lineage>
        <taxon>Eukaryota</taxon>
        <taxon>Fungi</taxon>
        <taxon>Dikarya</taxon>
        <taxon>Basidiomycota</taxon>
        <taxon>Agaricomycotina</taxon>
        <taxon>Agaricomycetes</taxon>
        <taxon>Hymenochaetales</taxon>
        <taxon>Schizoporaceae</taxon>
        <taxon>Schizopora</taxon>
    </lineage>
</organism>
<dbReference type="InterPro" id="IPR042534">
    <property type="entry name" value="SAP18_sf"/>
</dbReference>
<dbReference type="PANTHER" id="PTHR13082">
    <property type="entry name" value="SAP18"/>
    <property type="match status" value="1"/>
</dbReference>
<proteinExistence type="inferred from homology"/>
<dbReference type="Gene3D" id="3.10.20.550">
    <property type="entry name" value="ASAP complex, SAP18 subunit"/>
    <property type="match status" value="1"/>
</dbReference>
<dbReference type="Pfam" id="PF06487">
    <property type="entry name" value="SAP18"/>
    <property type="match status" value="1"/>
</dbReference>
<evidence type="ECO:0008006" key="5">
    <source>
        <dbReference type="Google" id="ProtNLM"/>
    </source>
</evidence>
<dbReference type="AlphaFoldDB" id="A0A0H2R7Y2"/>
<accession>A0A0H2R7Y2</accession>
<feature type="compositionally biased region" description="Basic and acidic residues" evidence="2">
    <location>
        <begin position="215"/>
        <end position="243"/>
    </location>
</feature>
<comment type="similarity">
    <text evidence="1">Belongs to the SAP18 family.</text>
</comment>
<evidence type="ECO:0000313" key="4">
    <source>
        <dbReference type="Proteomes" id="UP000053477"/>
    </source>
</evidence>
<evidence type="ECO:0000256" key="1">
    <source>
        <dbReference type="ARBA" id="ARBA00009143"/>
    </source>
</evidence>
<feature type="region of interest" description="Disordered" evidence="2">
    <location>
        <begin position="203"/>
        <end position="294"/>
    </location>
</feature>
<protein>
    <recommendedName>
        <fullName evidence="5">Sin3 associated polypeptide p18</fullName>
    </recommendedName>
</protein>
<dbReference type="InParanoid" id="A0A0H2R7Y2"/>